<dbReference type="SMART" id="SM00151">
    <property type="entry name" value="SWIB"/>
    <property type="match status" value="1"/>
</dbReference>
<name>A0A7R9TAT3_MICPS</name>
<evidence type="ECO:0000256" key="1">
    <source>
        <dbReference type="SAM" id="MobiDB-lite"/>
    </source>
</evidence>
<feature type="domain" description="DM2" evidence="2">
    <location>
        <begin position="241"/>
        <end position="337"/>
    </location>
</feature>
<dbReference type="Pfam" id="PF02201">
    <property type="entry name" value="SWIB"/>
    <property type="match status" value="1"/>
</dbReference>
<dbReference type="InterPro" id="IPR003121">
    <property type="entry name" value="SWIB_MDM2_domain"/>
</dbReference>
<dbReference type="Gene3D" id="1.10.245.10">
    <property type="entry name" value="SWIB/MDM2 domain"/>
    <property type="match status" value="1"/>
</dbReference>
<dbReference type="PROSITE" id="PS51925">
    <property type="entry name" value="SWIB_MDM2"/>
    <property type="match status" value="1"/>
</dbReference>
<proteinExistence type="predicted"/>
<accession>A0A7R9TAT3</accession>
<dbReference type="InterPro" id="IPR036885">
    <property type="entry name" value="SWIB_MDM2_dom_sf"/>
</dbReference>
<dbReference type="CDD" id="cd10568">
    <property type="entry name" value="SWIB_like"/>
    <property type="match status" value="1"/>
</dbReference>
<organism evidence="3">
    <name type="scientific">Micromonas pusilla</name>
    <name type="common">Picoplanktonic green alga</name>
    <name type="synonym">Chromulina pusilla</name>
    <dbReference type="NCBI Taxonomy" id="38833"/>
    <lineage>
        <taxon>Eukaryota</taxon>
        <taxon>Viridiplantae</taxon>
        <taxon>Chlorophyta</taxon>
        <taxon>Mamiellophyceae</taxon>
        <taxon>Mamiellales</taxon>
        <taxon>Mamiellaceae</taxon>
        <taxon>Micromonas</taxon>
    </lineage>
</organism>
<dbReference type="InterPro" id="IPR019835">
    <property type="entry name" value="SWIB_domain"/>
</dbReference>
<feature type="region of interest" description="Disordered" evidence="1">
    <location>
        <begin position="96"/>
        <end position="130"/>
    </location>
</feature>
<protein>
    <recommendedName>
        <fullName evidence="2">DM2 domain-containing protein</fullName>
    </recommendedName>
</protein>
<dbReference type="PANTHER" id="PTHR13844">
    <property type="entry name" value="SWI/SNF-RELATED MATRIX-ASSOCIATED ACTIN-DEPENDENT REGULATOR OF CHROMATIN SUBFAMILY D"/>
    <property type="match status" value="1"/>
</dbReference>
<reference evidence="3" key="1">
    <citation type="submission" date="2021-01" db="EMBL/GenBank/DDBJ databases">
        <authorList>
            <person name="Corre E."/>
            <person name="Pelletier E."/>
            <person name="Niang G."/>
            <person name="Scheremetjew M."/>
            <person name="Finn R."/>
            <person name="Kale V."/>
            <person name="Holt S."/>
            <person name="Cochrane G."/>
            <person name="Meng A."/>
            <person name="Brown T."/>
            <person name="Cohen L."/>
        </authorList>
    </citation>
    <scope>NUCLEOTIDE SEQUENCE</scope>
    <source>
        <strain evidence="3">RCC1614</strain>
    </source>
</reference>
<sequence length="473" mass="51929">MSSKYADVAARGGRGKKRKALLAEQQRRLLAAGDASDASLPASAAYTRLVDFEREVDATLGRRKAEVNEALKRAERVPRTVRVYVYNTFKPASKSIVTPAEGGGKDRGAKRGARSADGATGAPIEEEIEPASWTLHVQGRVLSQDEAPDGRGDKHADAECDLKFSSFVRSVEVRLDPAHYAADSLPPPEGQGAEDDASVGPSVIAWNADDASPDAPAVDGFEVKRHGDADCVCKIILRIDHQPERYAVSPRLAAILGVDLETRPRLIGALMQYVKLHDLLDAEDAGTVVMNDALREVFVDGAGLKGNGKGLKGLRVTDGDKALFADIAERLHDHLEPAPPIEIDYVIRTRGTRNPTLPECYDLLLDVPSTATSGYHQFVERLGRDREIDACDARIKAALRKIEEHERRRKFFLEFSRSPTAFINRVVAAQARDVAVVRHDGATRREAERNKELYDQPWVDEALMRYISRKGTG</sequence>
<dbReference type="AlphaFoldDB" id="A0A7R9TAT3"/>
<evidence type="ECO:0000259" key="2">
    <source>
        <dbReference type="PROSITE" id="PS51925"/>
    </source>
</evidence>
<evidence type="ECO:0000313" key="3">
    <source>
        <dbReference type="EMBL" id="CAD8230149.1"/>
    </source>
</evidence>
<dbReference type="SUPFAM" id="SSF47592">
    <property type="entry name" value="SWIB/MDM2 domain"/>
    <property type="match status" value="1"/>
</dbReference>
<gene>
    <name evidence="3" type="ORF">MPUS1402_LOCUS2150</name>
</gene>
<dbReference type="EMBL" id="HBDY01002836">
    <property type="protein sequence ID" value="CAD8230149.1"/>
    <property type="molecule type" value="Transcribed_RNA"/>
</dbReference>